<proteinExistence type="predicted"/>
<dbReference type="RefSeq" id="WP_284245392.1">
    <property type="nucleotide sequence ID" value="NZ_BSST01000001.1"/>
</dbReference>
<organism evidence="1 2">
    <name type="scientific">Thalassotalea insulae</name>
    <dbReference type="NCBI Taxonomy" id="2056778"/>
    <lineage>
        <taxon>Bacteria</taxon>
        <taxon>Pseudomonadati</taxon>
        <taxon>Pseudomonadota</taxon>
        <taxon>Gammaproteobacteria</taxon>
        <taxon>Alteromonadales</taxon>
        <taxon>Colwelliaceae</taxon>
        <taxon>Thalassotalea</taxon>
    </lineage>
</organism>
<dbReference type="EMBL" id="BSST01000001">
    <property type="protein sequence ID" value="GLX79480.1"/>
    <property type="molecule type" value="Genomic_DNA"/>
</dbReference>
<evidence type="ECO:0000313" key="1">
    <source>
        <dbReference type="EMBL" id="GLX79480.1"/>
    </source>
</evidence>
<keyword evidence="2" id="KW-1185">Reference proteome</keyword>
<protein>
    <submittedName>
        <fullName evidence="1">Uncharacterized protein</fullName>
    </submittedName>
</protein>
<dbReference type="Proteomes" id="UP001157186">
    <property type="component" value="Unassembled WGS sequence"/>
</dbReference>
<comment type="caution">
    <text evidence="1">The sequence shown here is derived from an EMBL/GenBank/DDBJ whole genome shotgun (WGS) entry which is preliminary data.</text>
</comment>
<reference evidence="1 2" key="1">
    <citation type="submission" date="2023-03" db="EMBL/GenBank/DDBJ databases">
        <title>Draft genome sequence of Thalassotalea insulae KCTC 62186T.</title>
        <authorList>
            <person name="Sawabe T."/>
        </authorList>
    </citation>
    <scope>NUCLEOTIDE SEQUENCE [LARGE SCALE GENOMIC DNA]</scope>
    <source>
        <strain evidence="1 2">KCTC 62186</strain>
    </source>
</reference>
<gene>
    <name evidence="1" type="ORF">tinsulaeT_28200</name>
</gene>
<name>A0ABQ6GY92_9GAMM</name>
<sequence length="642" mass="73312">MEISKHKGYLSLEYSSSDTCYKFSYSNSLEDKLQNWKSSTRISPVWPVSYNDSNNLPASLGDSTYFVFLGAYDPVLLNATLQLDAKEVQHWISLGMMNNVLHFNDKNLFTELLQWCEQNLVNVEAWERVANNDILRTSVTYSKSNQSTENWRVRLTQMLSKAKSPGIQLALSEFCPLLASTISRLELNDKRLYEEYVKLIDYVELVLETDEQLVENRTISSSVINTLNAGLSRFSSQTLSGISPISSTESHFWIHSLLGIGVASLGLSNLVSFISKRLGESYIPDKFLHLNNKSDDIPDLMALHSTDPFWEQDYLGISLNNVTSDDLAPDIAFFSGRDGFKAHLTNISVPLTSVFSSSSEKWTLLTITHEISHKILKAVLSLIFPIEDIGSGGITKKEAKSLYEDRKYNSWLDSIRVWLWSSIIDISAANKISQGHLDRNENIELVIDLLDSIDEWYGEVEEIIVHVFDFLYFYRGQESKYIKEIWMTWSVIPNISNRVPEYVVRTTCAILSSHLHRGIASIDSSIEIVKSHLERMLISSPQTPYLTDAIDFIKNDREQLKQLVDSRKTLVRFTKTFLHSESVMSELWAESSSAQDKVAPHRKLTHYTIDNPLVFLDRHSDRKIVCEAESAWIFYNLAFSLR</sequence>
<evidence type="ECO:0000313" key="2">
    <source>
        <dbReference type="Proteomes" id="UP001157186"/>
    </source>
</evidence>
<accession>A0ABQ6GY92</accession>